<keyword evidence="2" id="KW-1185">Reference proteome</keyword>
<proteinExistence type="predicted"/>
<evidence type="ECO:0000313" key="1">
    <source>
        <dbReference type="EMBL" id="BEI88588.1"/>
    </source>
</evidence>
<dbReference type="Proteomes" id="UP001233271">
    <property type="component" value="Chromosome 1"/>
</dbReference>
<dbReference type="InterPro" id="IPR008775">
    <property type="entry name" value="Phytyl_CoA_dOase-like"/>
</dbReference>
<gene>
    <name evidence="1" type="ORF">CcaverHIS019_0113060</name>
</gene>
<sequence length="304" mass="33409">MRGMATSPQTVAPPLVAITPSRQEISAARLDARSIQRALEALSRDGIVVVEDVVDHDAIDALNAVMVKDAATLIARGTHGPFNYNLGNLQQSPPFDSAVFAPNIFVNPIATQITNAFLGERPTMSFLSSNVAVKADQGQPVHSDADFDYPSIPFAAVVNVGLVDMRPENGSTQLWLGTHNADISAQMGVHGDRDSGRIKDELLAGRAKVRPPIQPTIKKGSIVVRDLRLWHAGMPNRTDNVRVMLAMIHFAPWYRQRMTLRLPRTLRHVLDGNPRLAVSVDWVDEDIDHLNMPFGNAFDFSQDK</sequence>
<dbReference type="Pfam" id="PF05721">
    <property type="entry name" value="PhyH"/>
    <property type="match status" value="1"/>
</dbReference>
<dbReference type="KEGG" id="ccac:CcaHIS019_0113060"/>
<dbReference type="SUPFAM" id="SSF51197">
    <property type="entry name" value="Clavaminate synthase-like"/>
    <property type="match status" value="1"/>
</dbReference>
<name>A0AA48IEP8_9TREE</name>
<dbReference type="PANTHER" id="PTHR37563">
    <property type="entry name" value="PHYTANOYL-COA DIOXYGENASE FAMILY PROTEIN (AFU_ORTHOLOGUE AFUA_2G03330)"/>
    <property type="match status" value="1"/>
</dbReference>
<dbReference type="Gene3D" id="2.60.120.620">
    <property type="entry name" value="q2cbj1_9rhob like domain"/>
    <property type="match status" value="1"/>
</dbReference>
<accession>A0AA48IEP8</accession>
<dbReference type="PANTHER" id="PTHR37563:SF2">
    <property type="entry name" value="PHYTANOYL-COA DIOXYGENASE FAMILY PROTEIN (AFU_ORTHOLOGUE AFUA_2G03330)"/>
    <property type="match status" value="1"/>
</dbReference>
<dbReference type="RefSeq" id="XP_060453854.1">
    <property type="nucleotide sequence ID" value="XM_060596908.1"/>
</dbReference>
<dbReference type="GeneID" id="85492459"/>
<dbReference type="InterPro" id="IPR051961">
    <property type="entry name" value="Fungal_Metabolite_Diox"/>
</dbReference>
<dbReference type="AlphaFoldDB" id="A0AA48IEP8"/>
<evidence type="ECO:0008006" key="3">
    <source>
        <dbReference type="Google" id="ProtNLM"/>
    </source>
</evidence>
<dbReference type="EMBL" id="AP028212">
    <property type="protein sequence ID" value="BEI88588.1"/>
    <property type="molecule type" value="Genomic_DNA"/>
</dbReference>
<organism evidence="1 2">
    <name type="scientific">Cutaneotrichosporon cavernicola</name>
    <dbReference type="NCBI Taxonomy" id="279322"/>
    <lineage>
        <taxon>Eukaryota</taxon>
        <taxon>Fungi</taxon>
        <taxon>Dikarya</taxon>
        <taxon>Basidiomycota</taxon>
        <taxon>Agaricomycotina</taxon>
        <taxon>Tremellomycetes</taxon>
        <taxon>Trichosporonales</taxon>
        <taxon>Trichosporonaceae</taxon>
        <taxon>Cutaneotrichosporon</taxon>
    </lineage>
</organism>
<reference evidence="1" key="1">
    <citation type="journal article" date="2023" name="BMC Genomics">
        <title>Chromosome-level genome assemblies of Cutaneotrichosporon spp. (Trichosporonales, Basidiomycota) reveal imbalanced evolution between nucleotide sequences and chromosome synteny.</title>
        <authorList>
            <person name="Kobayashi Y."/>
            <person name="Kayamori A."/>
            <person name="Aoki K."/>
            <person name="Shiwa Y."/>
            <person name="Matsutani M."/>
            <person name="Fujita N."/>
            <person name="Sugita T."/>
            <person name="Iwasaki W."/>
            <person name="Tanaka N."/>
            <person name="Takashima M."/>
        </authorList>
    </citation>
    <scope>NUCLEOTIDE SEQUENCE</scope>
    <source>
        <strain evidence="1">HIS019</strain>
    </source>
</reference>
<evidence type="ECO:0000313" key="2">
    <source>
        <dbReference type="Proteomes" id="UP001233271"/>
    </source>
</evidence>
<protein>
    <recommendedName>
        <fullName evidence="3">Phytanoyl-CoA dioxygenase</fullName>
    </recommendedName>
</protein>